<accession>A0A918NIC5</accession>
<evidence type="ECO:0000313" key="1">
    <source>
        <dbReference type="EMBL" id="GGX69671.1"/>
    </source>
</evidence>
<dbReference type="AlphaFoldDB" id="A0A918NIC5"/>
<proteinExistence type="predicted"/>
<evidence type="ECO:0000313" key="2">
    <source>
        <dbReference type="Proteomes" id="UP000600865"/>
    </source>
</evidence>
<name>A0A918NIC5_9PROT</name>
<dbReference type="Proteomes" id="UP000600865">
    <property type="component" value="Unassembled WGS sequence"/>
</dbReference>
<dbReference type="EMBL" id="BMYV01000002">
    <property type="protein sequence ID" value="GGX69671.1"/>
    <property type="molecule type" value="Genomic_DNA"/>
</dbReference>
<protein>
    <submittedName>
        <fullName evidence="1">Uncharacterized protein</fullName>
    </submittedName>
</protein>
<comment type="caution">
    <text evidence="1">The sequence shown here is derived from an EMBL/GenBank/DDBJ whole genome shotgun (WGS) entry which is preliminary data.</text>
</comment>
<sequence length="79" mass="8505">MDEPLALVLSGVLFILKTRNPFGAKIFCDLDPSKNVVLFLTLRLSTKIFSSRSPLTATVSGLKLKGQLNVVRGSGAKQS</sequence>
<organism evidence="1 2">
    <name type="scientific">Litorimonas cladophorae</name>
    <dbReference type="NCBI Taxonomy" id="1220491"/>
    <lineage>
        <taxon>Bacteria</taxon>
        <taxon>Pseudomonadati</taxon>
        <taxon>Pseudomonadota</taxon>
        <taxon>Alphaproteobacteria</taxon>
        <taxon>Maricaulales</taxon>
        <taxon>Robiginitomaculaceae</taxon>
    </lineage>
</organism>
<gene>
    <name evidence="1" type="ORF">GCM10011309_19620</name>
</gene>
<keyword evidence="2" id="KW-1185">Reference proteome</keyword>
<reference evidence="1 2" key="1">
    <citation type="journal article" date="2014" name="Int. J. Syst. Evol. Microbiol.">
        <title>Complete genome sequence of Corynebacterium casei LMG S-19264T (=DSM 44701T), isolated from a smear-ripened cheese.</title>
        <authorList>
            <consortium name="US DOE Joint Genome Institute (JGI-PGF)"/>
            <person name="Walter F."/>
            <person name="Albersmeier A."/>
            <person name="Kalinowski J."/>
            <person name="Ruckert C."/>
        </authorList>
    </citation>
    <scope>NUCLEOTIDE SEQUENCE [LARGE SCALE GENOMIC DNA]</scope>
    <source>
        <strain evidence="1 2">KCTC 23968</strain>
    </source>
</reference>